<gene>
    <name evidence="5" type="ORF">KsCSTR_32360</name>
    <name evidence="1" type="ORF">kustc0386</name>
    <name evidence="2" type="ORF">kuste2998</name>
    <name evidence="3" type="ORF">kuste3123</name>
    <name evidence="4" type="ORF">kuste4229</name>
</gene>
<proteinExistence type="predicted"/>
<evidence type="ECO:0000313" key="5">
    <source>
        <dbReference type="EMBL" id="QII12615.1"/>
    </source>
</evidence>
<sequence>MKLLHKRESFYPNLENISLTMIIFVKMAHFLRLMKIFVKYLQQLVVLTIQ</sequence>
<evidence type="ECO:0000313" key="6">
    <source>
        <dbReference type="Proteomes" id="UP000501926"/>
    </source>
</evidence>
<evidence type="ECO:0000313" key="2">
    <source>
        <dbReference type="EMBL" id="CAJ73752.1"/>
    </source>
</evidence>
<dbReference type="EMBL" id="CT573071">
    <property type="protein sequence ID" value="CAJ74991.1"/>
    <property type="molecule type" value="Genomic_DNA"/>
</dbReference>
<reference evidence="1" key="1">
    <citation type="journal article" date="2006" name="Nature">
        <title>Deciphering the evolution and metabolism of an anammox bacterium from a community genome.</title>
        <authorList>
            <person name="Strous M."/>
            <person name="Pelletier E."/>
            <person name="Mangenot S."/>
            <person name="Rattei T."/>
            <person name="Lehner A."/>
            <person name="Taylor M.W."/>
            <person name="Horn M."/>
            <person name="Daims H."/>
            <person name="Bartol-Mavel D."/>
            <person name="Wincker P."/>
            <person name="Barbe V."/>
            <person name="Fonknechten N."/>
            <person name="Vallenet D."/>
            <person name="Segurens B."/>
            <person name="Schenowitz-Truong C."/>
            <person name="Medigue C."/>
            <person name="Collingro A."/>
            <person name="Snel B."/>
            <person name="Dutilh B.E."/>
            <person name="OpDenCamp H.J.M."/>
            <person name="vanDerDrift C."/>
            <person name="Cirpus I."/>
            <person name="vanDePas-Schoonen K.T."/>
            <person name="Harhangi H.R."/>
            <person name="vanNiftrik L."/>
            <person name="Schmid M."/>
            <person name="Keltjens J."/>
            <person name="vanDeVossenberg J."/>
            <person name="Kartal B."/>
            <person name="Meier H."/>
            <person name="Frishman D."/>
            <person name="Huynen M.A."/>
            <person name="Mewes H."/>
            <person name="Weissenbach J."/>
            <person name="Jetten M.S.M."/>
            <person name="Wagner M."/>
            <person name="LePaslier D."/>
        </authorList>
    </citation>
    <scope>NUCLEOTIDE SEQUENCE</scope>
</reference>
<evidence type="ECO:0000313" key="3">
    <source>
        <dbReference type="EMBL" id="CAJ73880.1"/>
    </source>
</evidence>
<name>Q1PV79_KUEST</name>
<dbReference type="EMBL" id="CT573073">
    <property type="protein sequence ID" value="CAJ71131.1"/>
    <property type="molecule type" value="Genomic_DNA"/>
</dbReference>
<dbReference type="Proteomes" id="UP000501926">
    <property type="component" value="Chromosome"/>
</dbReference>
<evidence type="ECO:0000313" key="1">
    <source>
        <dbReference type="EMBL" id="CAJ71131.1"/>
    </source>
</evidence>
<evidence type="ECO:0000313" key="4">
    <source>
        <dbReference type="EMBL" id="CAJ74991.1"/>
    </source>
</evidence>
<dbReference type="EMBL" id="CT573071">
    <property type="protein sequence ID" value="CAJ73752.1"/>
    <property type="molecule type" value="Genomic_DNA"/>
</dbReference>
<reference evidence="5 6" key="3">
    <citation type="submission" date="2020-02" db="EMBL/GenBank/DDBJ databases">
        <title>Newly sequenced genome of strain CSTR1 showed variability in Candidatus Kuenenia stuttgartiensis genomes.</title>
        <authorList>
            <person name="Ding C."/>
            <person name="Adrian L."/>
        </authorList>
    </citation>
    <scope>NUCLEOTIDE SEQUENCE [LARGE SCALE GENOMIC DNA]</scope>
    <source>
        <strain evidence="5 6">CSTR1</strain>
    </source>
</reference>
<dbReference type="AlphaFoldDB" id="Q1PV79"/>
<reference evidence="1" key="2">
    <citation type="submission" date="2006-01" db="EMBL/GenBank/DDBJ databases">
        <authorList>
            <person name="Genoscope"/>
        </authorList>
    </citation>
    <scope>NUCLEOTIDE SEQUENCE</scope>
</reference>
<dbReference type="EMBL" id="CP049055">
    <property type="protein sequence ID" value="QII12615.1"/>
    <property type="molecule type" value="Genomic_DNA"/>
</dbReference>
<accession>Q1PV79</accession>
<dbReference type="EMBL" id="CT573071">
    <property type="protein sequence ID" value="CAJ73880.1"/>
    <property type="molecule type" value="Genomic_DNA"/>
</dbReference>
<protein>
    <submittedName>
        <fullName evidence="1">Uncharacterized protein</fullName>
    </submittedName>
</protein>
<organism evidence="1">
    <name type="scientific">Kuenenia stuttgartiensis</name>
    <dbReference type="NCBI Taxonomy" id="174633"/>
    <lineage>
        <taxon>Bacteria</taxon>
        <taxon>Pseudomonadati</taxon>
        <taxon>Planctomycetota</taxon>
        <taxon>Candidatus Brocadiia</taxon>
        <taxon>Candidatus Brocadiales</taxon>
        <taxon>Candidatus Brocadiaceae</taxon>
        <taxon>Candidatus Kuenenia</taxon>
    </lineage>
</organism>